<reference evidence="3" key="1">
    <citation type="submission" date="2018-11" db="EMBL/GenBank/DDBJ databases">
        <title>Shewanella sp. M2.</title>
        <authorList>
            <person name="Hwang Y.J."/>
            <person name="Hwang C.Y."/>
        </authorList>
    </citation>
    <scope>NUCLEOTIDE SEQUENCE [LARGE SCALE GENOMIC DNA]</scope>
    <source>
        <strain evidence="3">LMG 19866</strain>
    </source>
</reference>
<keyword evidence="1" id="KW-1133">Transmembrane helix</keyword>
<sequence length="430" mass="47737">MSSLQPNGGSSSWRNPYRGMLRIWLFDLGSVSFLGTGALGLVVGLLCLISGDIEGARILFSMTIVSTAAAIAWQLNRLAATESTGLVPSYQAHVLQQAATIAVGVLLLLILACIGFFAVEVIPRLLIAIVVSLLFIWACLWRSNSFHLSFVLFITVPFLDKLAPTMPPWVMLIIAVVLSYRVIGLCRQLRWNNEARVVYLNAVQMGWMWLPSIKGFTWVTRVERFFHPMNFFIGPMLVLMVLCLPIITLGLMLLSWFFELNLPTLFLLAQFSVITCAIVHWSRIQRWRATETLFLLPCYSGLTGMKVAFYRSQYRFIAVLVIMVSVIGLVSLAIDPQLTLLFVFHLGLSTFWGCAIMLGAGSASRNSHQATAAMLIVFVHSILVSLSFAALKNGDSMMMWLLVDAPLVVIGIATLTWGKRQLWKNGITVA</sequence>
<dbReference type="EMBL" id="CP034015">
    <property type="protein sequence ID" value="AZG71400.1"/>
    <property type="molecule type" value="Genomic_DNA"/>
</dbReference>
<feature type="transmembrane region" description="Helical" evidence="1">
    <location>
        <begin position="372"/>
        <end position="391"/>
    </location>
</feature>
<name>A0A3G8LRA8_9GAMM</name>
<feature type="transmembrane region" description="Helical" evidence="1">
    <location>
        <begin position="264"/>
        <end position="281"/>
    </location>
</feature>
<feature type="transmembrane region" description="Helical" evidence="1">
    <location>
        <begin position="125"/>
        <end position="143"/>
    </location>
</feature>
<feature type="transmembrane region" description="Helical" evidence="1">
    <location>
        <begin position="166"/>
        <end position="183"/>
    </location>
</feature>
<dbReference type="Proteomes" id="UP000278035">
    <property type="component" value="Chromosome"/>
</dbReference>
<feature type="transmembrane region" description="Helical" evidence="1">
    <location>
        <begin position="340"/>
        <end position="360"/>
    </location>
</feature>
<protein>
    <submittedName>
        <fullName evidence="2">ABC transporter permease</fullName>
    </submittedName>
</protein>
<feature type="transmembrane region" description="Helical" evidence="1">
    <location>
        <begin position="95"/>
        <end position="118"/>
    </location>
</feature>
<dbReference type="KEGG" id="slj:EGC82_00610"/>
<organism evidence="2 3">
    <name type="scientific">Shewanella livingstonensis</name>
    <dbReference type="NCBI Taxonomy" id="150120"/>
    <lineage>
        <taxon>Bacteria</taxon>
        <taxon>Pseudomonadati</taxon>
        <taxon>Pseudomonadota</taxon>
        <taxon>Gammaproteobacteria</taxon>
        <taxon>Alteromonadales</taxon>
        <taxon>Shewanellaceae</taxon>
        <taxon>Shewanella</taxon>
    </lineage>
</organism>
<dbReference type="RefSeq" id="WP_124729050.1">
    <property type="nucleotide sequence ID" value="NZ_CBCSKC010000006.1"/>
</dbReference>
<keyword evidence="1" id="KW-0472">Membrane</keyword>
<feature type="transmembrane region" description="Helical" evidence="1">
    <location>
        <begin position="397"/>
        <end position="417"/>
    </location>
</feature>
<dbReference type="AlphaFoldDB" id="A0A3G8LRA8"/>
<evidence type="ECO:0000313" key="3">
    <source>
        <dbReference type="Proteomes" id="UP000278035"/>
    </source>
</evidence>
<evidence type="ECO:0000313" key="2">
    <source>
        <dbReference type="EMBL" id="AZG71400.1"/>
    </source>
</evidence>
<feature type="transmembrane region" description="Helical" evidence="1">
    <location>
        <begin position="314"/>
        <end position="334"/>
    </location>
</feature>
<accession>A0A3G8LRA8</accession>
<dbReference type="OrthoDB" id="6281851at2"/>
<feature type="transmembrane region" description="Helical" evidence="1">
    <location>
        <begin position="231"/>
        <end position="258"/>
    </location>
</feature>
<evidence type="ECO:0000256" key="1">
    <source>
        <dbReference type="SAM" id="Phobius"/>
    </source>
</evidence>
<feature type="transmembrane region" description="Helical" evidence="1">
    <location>
        <begin position="56"/>
        <end position="75"/>
    </location>
</feature>
<keyword evidence="3" id="KW-1185">Reference proteome</keyword>
<proteinExistence type="predicted"/>
<keyword evidence="1" id="KW-0812">Transmembrane</keyword>
<feature type="transmembrane region" description="Helical" evidence="1">
    <location>
        <begin position="23"/>
        <end position="49"/>
    </location>
</feature>
<gene>
    <name evidence="2" type="ORF">EGC82_00610</name>
</gene>